<dbReference type="PANTHER" id="PTHR38117">
    <property type="entry name" value="NACHT AND WD40 DOMAIN PROTEIN"/>
    <property type="match status" value="1"/>
</dbReference>
<feature type="compositionally biased region" description="Pro residues" evidence="1">
    <location>
        <begin position="264"/>
        <end position="279"/>
    </location>
</feature>
<feature type="compositionally biased region" description="Low complexity" evidence="1">
    <location>
        <begin position="245"/>
        <end position="263"/>
    </location>
</feature>
<evidence type="ECO:0000313" key="3">
    <source>
        <dbReference type="EMBL" id="KAI6781956.1"/>
    </source>
</evidence>
<dbReference type="EMBL" id="JAGIXG020000017">
    <property type="protein sequence ID" value="KAI6781956.1"/>
    <property type="molecule type" value="Genomic_DNA"/>
</dbReference>
<accession>A0A9Q0BEK3</accession>
<keyword evidence="4" id="KW-1185">Reference proteome</keyword>
<feature type="domain" description="DUF7053" evidence="2">
    <location>
        <begin position="3"/>
        <end position="178"/>
    </location>
</feature>
<proteinExistence type="predicted"/>
<name>A0A9Q0BEK3_9HYPO</name>
<dbReference type="Pfam" id="PF23155">
    <property type="entry name" value="DUF7053"/>
    <property type="match status" value="1"/>
</dbReference>
<sequence>MLRKKETFTVITPIPGFIPRQLALDILHSHSEVITLNPLVLRHKAIPAPQTATADEYYSTWYEITERVQVLPGMGRAGSKETTFQGCFHDMPWGLQTHIYAILGIDIRIRYRVGGNQPGFEPPEQRELGQAALAIPAEGLYLREDIEIKCNISLVSFVKSQLKAASKEMVDRIIRKAELLDAGTLQAMMTADGKLKTVNPNDRSKGSGADAEGTGPLLSPRLPYQRSPSAPPYSHMQNSPPPDGSYPQSPGQYYQYHGQSSPGPSSPPPPSPGYAPPPQFAQQHMAMHPGQASPQPMELPAEMGDARHQWSRSPTPQQQQQQQQQHGGVYQSGYQQDQQWADRPKTGNAQQQQQPPQPAMTFAAELPAEDVKR</sequence>
<dbReference type="AlphaFoldDB" id="A0A9Q0BEK3"/>
<evidence type="ECO:0000313" key="4">
    <source>
        <dbReference type="Proteomes" id="UP001055219"/>
    </source>
</evidence>
<dbReference type="PANTHER" id="PTHR38117:SF2">
    <property type="entry name" value="NACHT AND WD40 DOMAIN PROTEIN"/>
    <property type="match status" value="1"/>
</dbReference>
<organism evidence="3 4">
    <name type="scientific">Emericellopsis cladophorae</name>
    <dbReference type="NCBI Taxonomy" id="2686198"/>
    <lineage>
        <taxon>Eukaryota</taxon>
        <taxon>Fungi</taxon>
        <taxon>Dikarya</taxon>
        <taxon>Ascomycota</taxon>
        <taxon>Pezizomycotina</taxon>
        <taxon>Sordariomycetes</taxon>
        <taxon>Hypocreomycetidae</taxon>
        <taxon>Hypocreales</taxon>
        <taxon>Bionectriaceae</taxon>
        <taxon>Emericellopsis</taxon>
    </lineage>
</organism>
<reference evidence="3" key="1">
    <citation type="journal article" date="2021" name="J Fungi (Basel)">
        <title>Genomic and Metabolomic Analyses of the Marine Fungus Emericellopsis cladophorae: Insights into Saltwater Adaptability Mechanisms and Its Biosynthetic Potential.</title>
        <authorList>
            <person name="Goncalves M.F.M."/>
            <person name="Hilario S."/>
            <person name="Van de Peer Y."/>
            <person name="Esteves A.C."/>
            <person name="Alves A."/>
        </authorList>
    </citation>
    <scope>NUCLEOTIDE SEQUENCE</scope>
    <source>
        <strain evidence="3">MUM 19.33</strain>
    </source>
</reference>
<evidence type="ECO:0000259" key="2">
    <source>
        <dbReference type="Pfam" id="PF23155"/>
    </source>
</evidence>
<evidence type="ECO:0000256" key="1">
    <source>
        <dbReference type="SAM" id="MobiDB-lite"/>
    </source>
</evidence>
<feature type="compositionally biased region" description="Low complexity" evidence="1">
    <location>
        <begin position="317"/>
        <end position="336"/>
    </location>
</feature>
<dbReference type="RefSeq" id="XP_051362812.1">
    <property type="nucleotide sequence ID" value="XM_051505910.1"/>
</dbReference>
<dbReference type="InterPro" id="IPR055481">
    <property type="entry name" value="DUF7053"/>
</dbReference>
<comment type="caution">
    <text evidence="3">The sequence shown here is derived from an EMBL/GenBank/DDBJ whole genome shotgun (WGS) entry which is preliminary data.</text>
</comment>
<dbReference type="Proteomes" id="UP001055219">
    <property type="component" value="Unassembled WGS sequence"/>
</dbReference>
<feature type="region of interest" description="Disordered" evidence="1">
    <location>
        <begin position="193"/>
        <end position="373"/>
    </location>
</feature>
<reference evidence="3" key="2">
    <citation type="submission" date="2022-07" db="EMBL/GenBank/DDBJ databases">
        <authorList>
            <person name="Goncalves M.F.M."/>
            <person name="Hilario S."/>
            <person name="Van De Peer Y."/>
            <person name="Esteves A.C."/>
            <person name="Alves A."/>
        </authorList>
    </citation>
    <scope>NUCLEOTIDE SEQUENCE</scope>
    <source>
        <strain evidence="3">MUM 19.33</strain>
    </source>
</reference>
<protein>
    <recommendedName>
        <fullName evidence="2">DUF7053 domain-containing protein</fullName>
    </recommendedName>
</protein>
<dbReference type="GeneID" id="75831652"/>
<gene>
    <name evidence="3" type="ORF">J7T54_005167</name>
</gene>
<dbReference type="OrthoDB" id="5078320at2759"/>